<protein>
    <submittedName>
        <fullName evidence="1">Uncharacterized protein</fullName>
    </submittedName>
</protein>
<name>A0AAU6R5Z4_9CAUD</name>
<proteinExistence type="predicted"/>
<evidence type="ECO:0000313" key="1">
    <source>
        <dbReference type="EMBL" id="WZE63408.1"/>
    </source>
</evidence>
<organism evidence="1">
    <name type="scientific">Micrococcus phage Olihed</name>
    <dbReference type="NCBI Taxonomy" id="3092209"/>
    <lineage>
        <taxon>Viruses</taxon>
        <taxon>Duplodnaviria</taxon>
        <taxon>Heunggongvirae</taxon>
        <taxon>Uroviricota</taxon>
        <taxon>Caudoviricetes</taxon>
    </lineage>
</organism>
<accession>A0AAU6R5Z4</accession>
<dbReference type="EMBL" id="OR756648">
    <property type="protein sequence ID" value="WZE63408.1"/>
    <property type="molecule type" value="Genomic_DNA"/>
</dbReference>
<reference evidence="1" key="1">
    <citation type="submission" date="2023-10" db="EMBL/GenBank/DDBJ databases">
        <title>Two new lytic phages for Micrococcus sp. strain 1402.</title>
        <authorList>
            <person name="Petrzik K."/>
        </authorList>
    </citation>
    <scope>NUCLEOTIDE SEQUENCE</scope>
</reference>
<sequence>MNKAENPTYTALNNEWTEVDEKLSELYRQIEVLNNRRAEIRDEIRNTPRYTR</sequence>